<keyword evidence="9" id="KW-1185">Reference proteome</keyword>
<dbReference type="SMART" id="SM00729">
    <property type="entry name" value="Elp3"/>
    <property type="match status" value="1"/>
</dbReference>
<dbReference type="Gene3D" id="3.80.30.20">
    <property type="entry name" value="tm_1862 like domain"/>
    <property type="match status" value="1"/>
</dbReference>
<dbReference type="InterPro" id="IPR058240">
    <property type="entry name" value="rSAM_sf"/>
</dbReference>
<dbReference type="PANTHER" id="PTHR43409">
    <property type="entry name" value="ANAEROBIC MAGNESIUM-PROTOPORPHYRIN IX MONOMETHYL ESTER CYCLASE-RELATED"/>
    <property type="match status" value="1"/>
</dbReference>
<sequence>MNQLVKVSLVDPQTQQMVEAVGENVRFSAYRCFPMTGEPHEVDILARVSASLGSMGGKIAFWKSGPFLDFFTQTVPQVLDCIAVVIDELGEAEDYKGRPLVRSIDDLPPDITAIFICETKTEPRWRLERRVPAGINVFSPDSVKQFIELVPPHCWIPQDSGIYPFDIPGLKLTPGLDLVLLDLPSKAGLQISVGLSYVHSALKRSSVRFQTLDADIIMYHRFHVRRLFDLGEQPLLRNGIRFADDPWGYNERLWIDPRQWPLLLDYFAPDIDEIFRELKAARPKVLGMSVHQRNEWISRELARRVKREMPETMILVGGHSCVSETFGRGAFPEYDYMVIGEADMVVGPLVEQLARGERPANLPGVISKFDDPGRRFIPGPKPHNLDALGGIALDFFDDINAVYRSSTGYQGTAVPLTRGCVWSRCTFCAERFSFRSRSPSLYVDELERIMATGRNPSFSASDSDFGGEPEVLRQICEEIVRRGLRLVFSGQIRVNKKYDVEFLSLMKAAGVVGLNFGADAFTENTIRLQRKGYTIETLIKNHEDCVKAGITPNINIVIGTPGETEKDIDDTIEFFKDNRSVFPLVNNINMCLLLQSSVYWLNPEGHGIGFYGDKEAIYKKYYFGVPDHLWYSINPYVDKGVRAERFVRLVKGLQAANIPIGGEVLANMHDALSGGGHTLYRQWIVDEEIMAGNPGRIALPDKAEAVGRSKIFDNHLIVPSAAGDILALPYDDGMDRALKSLKIVYWSKDAVQQ</sequence>
<name>Q2W262_PARM1</name>
<dbReference type="AlphaFoldDB" id="Q2W262"/>
<dbReference type="PROSITE" id="PS51918">
    <property type="entry name" value="RADICAL_SAM"/>
    <property type="match status" value="1"/>
</dbReference>
<dbReference type="STRING" id="342108.amb3259"/>
<keyword evidence="2" id="KW-0949">S-adenosyl-L-methionine</keyword>
<dbReference type="GO" id="GO:0031419">
    <property type="term" value="F:cobalamin binding"/>
    <property type="evidence" value="ECO:0007669"/>
    <property type="project" value="InterPro"/>
</dbReference>
<dbReference type="InterPro" id="IPR023404">
    <property type="entry name" value="rSAM_horseshoe"/>
</dbReference>
<evidence type="ECO:0000313" key="9">
    <source>
        <dbReference type="Proteomes" id="UP000007058"/>
    </source>
</evidence>
<reference evidence="8 9" key="1">
    <citation type="journal article" date="2005" name="DNA Res.">
        <title>Complete genome sequence of the facultative anaerobic magnetotactic bacterium Magnetospirillum sp. strain AMB-1.</title>
        <authorList>
            <person name="Matsunaga T."/>
            <person name="Okamura Y."/>
            <person name="Fukuda Y."/>
            <person name="Wahyudi A.T."/>
            <person name="Murase Y."/>
            <person name="Takeyama H."/>
        </authorList>
    </citation>
    <scope>NUCLEOTIDE SEQUENCE [LARGE SCALE GENOMIC DNA]</scope>
    <source>
        <strain evidence="9">ATCC 700264 / AMB-1</strain>
    </source>
</reference>
<dbReference type="InterPro" id="IPR051198">
    <property type="entry name" value="BchE-like"/>
</dbReference>
<keyword evidence="4" id="KW-0408">Iron</keyword>
<dbReference type="GO" id="GO:0051536">
    <property type="term" value="F:iron-sulfur cluster binding"/>
    <property type="evidence" value="ECO:0007669"/>
    <property type="project" value="UniProtKB-KW"/>
</dbReference>
<dbReference type="PROSITE" id="PS51332">
    <property type="entry name" value="B12_BINDING"/>
    <property type="match status" value="1"/>
</dbReference>
<dbReference type="GO" id="GO:0046872">
    <property type="term" value="F:metal ion binding"/>
    <property type="evidence" value="ECO:0007669"/>
    <property type="project" value="UniProtKB-KW"/>
</dbReference>
<dbReference type="OrthoDB" id="9801424at2"/>
<evidence type="ECO:0000259" key="6">
    <source>
        <dbReference type="PROSITE" id="PS51332"/>
    </source>
</evidence>
<evidence type="ECO:0000256" key="5">
    <source>
        <dbReference type="ARBA" id="ARBA00023014"/>
    </source>
</evidence>
<evidence type="ECO:0000256" key="1">
    <source>
        <dbReference type="ARBA" id="ARBA00001966"/>
    </source>
</evidence>
<keyword evidence="5" id="KW-0411">Iron-sulfur</keyword>
<feature type="domain" description="Radical SAM core" evidence="7">
    <location>
        <begin position="406"/>
        <end position="656"/>
    </location>
</feature>
<evidence type="ECO:0000259" key="7">
    <source>
        <dbReference type="PROSITE" id="PS51918"/>
    </source>
</evidence>
<comment type="cofactor">
    <cofactor evidence="1">
        <name>[4Fe-4S] cluster</name>
        <dbReference type="ChEBI" id="CHEBI:49883"/>
    </cofactor>
</comment>
<dbReference type="KEGG" id="mag:amb3259"/>
<protein>
    <submittedName>
        <fullName evidence="8">Fe-S oxidoreductase</fullName>
    </submittedName>
</protein>
<proteinExistence type="predicted"/>
<evidence type="ECO:0000256" key="3">
    <source>
        <dbReference type="ARBA" id="ARBA00022723"/>
    </source>
</evidence>
<dbReference type="InterPro" id="IPR006638">
    <property type="entry name" value="Elp3/MiaA/NifB-like_rSAM"/>
</dbReference>
<evidence type="ECO:0000256" key="2">
    <source>
        <dbReference type="ARBA" id="ARBA00022691"/>
    </source>
</evidence>
<dbReference type="GO" id="GO:0003824">
    <property type="term" value="F:catalytic activity"/>
    <property type="evidence" value="ECO:0007669"/>
    <property type="project" value="InterPro"/>
</dbReference>
<dbReference type="Proteomes" id="UP000007058">
    <property type="component" value="Chromosome"/>
</dbReference>
<dbReference type="SFLD" id="SFLDG01082">
    <property type="entry name" value="B12-binding_domain_containing"/>
    <property type="match status" value="1"/>
</dbReference>
<dbReference type="SFLD" id="SFLDS00029">
    <property type="entry name" value="Radical_SAM"/>
    <property type="match status" value="1"/>
</dbReference>
<dbReference type="EMBL" id="AP007255">
    <property type="protein sequence ID" value="BAE52063.1"/>
    <property type="molecule type" value="Genomic_DNA"/>
</dbReference>
<gene>
    <name evidence="8" type="ordered locus">amb3259</name>
</gene>
<feature type="domain" description="B12-binding" evidence="6">
    <location>
        <begin position="171"/>
        <end position="360"/>
    </location>
</feature>
<dbReference type="HOGENOM" id="CLU_369514_0_0_5"/>
<dbReference type="RefSeq" id="WP_011385624.1">
    <property type="nucleotide sequence ID" value="NC_007626.1"/>
</dbReference>
<dbReference type="InterPro" id="IPR006158">
    <property type="entry name" value="Cobalamin-bd"/>
</dbReference>
<evidence type="ECO:0000256" key="4">
    <source>
        <dbReference type="ARBA" id="ARBA00023004"/>
    </source>
</evidence>
<accession>Q2W262</accession>
<dbReference type="Pfam" id="PF04055">
    <property type="entry name" value="Radical_SAM"/>
    <property type="match status" value="1"/>
</dbReference>
<dbReference type="SUPFAM" id="SSF102114">
    <property type="entry name" value="Radical SAM enzymes"/>
    <property type="match status" value="1"/>
</dbReference>
<dbReference type="InterPro" id="IPR007197">
    <property type="entry name" value="rSAM"/>
</dbReference>
<evidence type="ECO:0000313" key="8">
    <source>
        <dbReference type="EMBL" id="BAE52063.1"/>
    </source>
</evidence>
<keyword evidence="3" id="KW-0479">Metal-binding</keyword>
<organism evidence="8 9">
    <name type="scientific">Paramagnetospirillum magneticum (strain ATCC 700264 / AMB-1)</name>
    <name type="common">Magnetospirillum magneticum</name>
    <dbReference type="NCBI Taxonomy" id="342108"/>
    <lineage>
        <taxon>Bacteria</taxon>
        <taxon>Pseudomonadati</taxon>
        <taxon>Pseudomonadota</taxon>
        <taxon>Alphaproteobacteria</taxon>
        <taxon>Rhodospirillales</taxon>
        <taxon>Magnetospirillaceae</taxon>
        <taxon>Paramagnetospirillum</taxon>
    </lineage>
</organism>